<reference evidence="1 2" key="1">
    <citation type="submission" date="2020-02" db="EMBL/GenBank/DDBJ databases">
        <authorList>
            <person name="Ferguson B K."/>
        </authorList>
    </citation>
    <scope>NUCLEOTIDE SEQUENCE [LARGE SCALE GENOMIC DNA]</scope>
</reference>
<keyword evidence="2" id="KW-1185">Reference proteome</keyword>
<dbReference type="EMBL" id="CADCXV010000847">
    <property type="protein sequence ID" value="CAB0037258.1"/>
    <property type="molecule type" value="Genomic_DNA"/>
</dbReference>
<accession>A0A6H5IKZ7</accession>
<evidence type="ECO:0000313" key="1">
    <source>
        <dbReference type="EMBL" id="CAB0037258.1"/>
    </source>
</evidence>
<dbReference type="Proteomes" id="UP000479190">
    <property type="component" value="Unassembled WGS sequence"/>
</dbReference>
<proteinExistence type="predicted"/>
<sequence length="175" mass="20909">MSVPNQGDDENDPVWDEERFATITKSIEETIVVESNSKRIYSCDEEAQISRETRKLSLYQLVKLPIDEAARLRLKYRHYLSFARSCWRQRSGPRYMRYMRACSRRLCEIMTRRFFLHWALDPFMELTHHRLPMLCSELIMNKLKNRDLYHVCLAATGCERAMPTGSSSWSRWDYL</sequence>
<name>A0A6H5IKZ7_9HYME</name>
<evidence type="ECO:0000313" key="2">
    <source>
        <dbReference type="Proteomes" id="UP000479190"/>
    </source>
</evidence>
<dbReference type="AlphaFoldDB" id="A0A6H5IKZ7"/>
<protein>
    <submittedName>
        <fullName evidence="1">Uncharacterized protein</fullName>
    </submittedName>
</protein>
<gene>
    <name evidence="1" type="ORF">TBRA_LOCUS9094</name>
</gene>
<organism evidence="1 2">
    <name type="scientific">Trichogramma brassicae</name>
    <dbReference type="NCBI Taxonomy" id="86971"/>
    <lineage>
        <taxon>Eukaryota</taxon>
        <taxon>Metazoa</taxon>
        <taxon>Ecdysozoa</taxon>
        <taxon>Arthropoda</taxon>
        <taxon>Hexapoda</taxon>
        <taxon>Insecta</taxon>
        <taxon>Pterygota</taxon>
        <taxon>Neoptera</taxon>
        <taxon>Endopterygota</taxon>
        <taxon>Hymenoptera</taxon>
        <taxon>Apocrita</taxon>
        <taxon>Proctotrupomorpha</taxon>
        <taxon>Chalcidoidea</taxon>
        <taxon>Trichogrammatidae</taxon>
        <taxon>Trichogramma</taxon>
    </lineage>
</organism>